<gene>
    <name evidence="1" type="ORF">LPLAT_LOCUS8924</name>
</gene>
<organism evidence="1 2">
    <name type="scientific">Lasius platythorax</name>
    <dbReference type="NCBI Taxonomy" id="488582"/>
    <lineage>
        <taxon>Eukaryota</taxon>
        <taxon>Metazoa</taxon>
        <taxon>Ecdysozoa</taxon>
        <taxon>Arthropoda</taxon>
        <taxon>Hexapoda</taxon>
        <taxon>Insecta</taxon>
        <taxon>Pterygota</taxon>
        <taxon>Neoptera</taxon>
        <taxon>Endopterygota</taxon>
        <taxon>Hymenoptera</taxon>
        <taxon>Apocrita</taxon>
        <taxon>Aculeata</taxon>
        <taxon>Formicoidea</taxon>
        <taxon>Formicidae</taxon>
        <taxon>Formicinae</taxon>
        <taxon>Lasius</taxon>
        <taxon>Lasius</taxon>
    </lineage>
</organism>
<accession>A0AAV2NUN9</accession>
<evidence type="ECO:0000313" key="2">
    <source>
        <dbReference type="Proteomes" id="UP001497644"/>
    </source>
</evidence>
<sequence length="86" mass="9334">MSGNLSTISNIGKLFPVGPTNLTYTKHADFQVLAEASRAATNIYGASLLHVVCEYMTSIMCCIIEAANDVADVVDNDDILFIKYDD</sequence>
<protein>
    <submittedName>
        <fullName evidence="1">Uncharacterized protein</fullName>
    </submittedName>
</protein>
<dbReference type="AlphaFoldDB" id="A0AAV2NUN9"/>
<dbReference type="Proteomes" id="UP001497644">
    <property type="component" value="Chromosome 4"/>
</dbReference>
<keyword evidence="2" id="KW-1185">Reference proteome</keyword>
<evidence type="ECO:0000313" key="1">
    <source>
        <dbReference type="EMBL" id="CAL1683128.1"/>
    </source>
</evidence>
<reference evidence="1" key="1">
    <citation type="submission" date="2024-04" db="EMBL/GenBank/DDBJ databases">
        <authorList>
            <consortium name="Molecular Ecology Group"/>
        </authorList>
    </citation>
    <scope>NUCLEOTIDE SEQUENCE</scope>
</reference>
<dbReference type="EMBL" id="OZ034827">
    <property type="protein sequence ID" value="CAL1683128.1"/>
    <property type="molecule type" value="Genomic_DNA"/>
</dbReference>
<proteinExistence type="predicted"/>
<name>A0AAV2NUN9_9HYME</name>